<gene>
    <name evidence="1" type="ORF">CPELLU_LOCUS14572</name>
</gene>
<keyword evidence="2" id="KW-1185">Reference proteome</keyword>
<organism evidence="1 2">
    <name type="scientific">Cetraspora pellucida</name>
    <dbReference type="NCBI Taxonomy" id="1433469"/>
    <lineage>
        <taxon>Eukaryota</taxon>
        <taxon>Fungi</taxon>
        <taxon>Fungi incertae sedis</taxon>
        <taxon>Mucoromycota</taxon>
        <taxon>Glomeromycotina</taxon>
        <taxon>Glomeromycetes</taxon>
        <taxon>Diversisporales</taxon>
        <taxon>Gigasporaceae</taxon>
        <taxon>Cetraspora</taxon>
    </lineage>
</organism>
<comment type="caution">
    <text evidence="1">The sequence shown here is derived from an EMBL/GenBank/DDBJ whole genome shotgun (WGS) entry which is preliminary data.</text>
</comment>
<protein>
    <submittedName>
        <fullName evidence="1">24493_t:CDS:1</fullName>
    </submittedName>
</protein>
<proteinExistence type="predicted"/>
<name>A0A9N9NPG4_9GLOM</name>
<accession>A0A9N9NPG4</accession>
<evidence type="ECO:0000313" key="1">
    <source>
        <dbReference type="EMBL" id="CAG8748838.1"/>
    </source>
</evidence>
<reference evidence="1" key="1">
    <citation type="submission" date="2021-06" db="EMBL/GenBank/DDBJ databases">
        <authorList>
            <person name="Kallberg Y."/>
            <person name="Tangrot J."/>
            <person name="Rosling A."/>
        </authorList>
    </citation>
    <scope>NUCLEOTIDE SEQUENCE</scope>
    <source>
        <strain evidence="1">FL966</strain>
    </source>
</reference>
<dbReference type="Proteomes" id="UP000789759">
    <property type="component" value="Unassembled WGS sequence"/>
</dbReference>
<evidence type="ECO:0000313" key="2">
    <source>
        <dbReference type="Proteomes" id="UP000789759"/>
    </source>
</evidence>
<feature type="non-terminal residue" evidence="1">
    <location>
        <position position="50"/>
    </location>
</feature>
<sequence length="50" mass="6034">MKITSKQQHVTMRSPRLVQVTKTTWKQQLKMNQEMNKRTPLWKEIQLLAP</sequence>
<dbReference type="EMBL" id="CAJVQA010017452">
    <property type="protein sequence ID" value="CAG8748838.1"/>
    <property type="molecule type" value="Genomic_DNA"/>
</dbReference>
<dbReference type="AlphaFoldDB" id="A0A9N9NPG4"/>